<proteinExistence type="predicted"/>
<dbReference type="InterPro" id="IPR036915">
    <property type="entry name" value="Cyclin-like_sf"/>
</dbReference>
<evidence type="ECO:0000259" key="1">
    <source>
        <dbReference type="Pfam" id="PF00134"/>
    </source>
</evidence>
<organism evidence="2 3">
    <name type="scientific">Acaulospora morrowiae</name>
    <dbReference type="NCBI Taxonomy" id="94023"/>
    <lineage>
        <taxon>Eukaryota</taxon>
        <taxon>Fungi</taxon>
        <taxon>Fungi incertae sedis</taxon>
        <taxon>Mucoromycota</taxon>
        <taxon>Glomeromycotina</taxon>
        <taxon>Glomeromycetes</taxon>
        <taxon>Diversisporales</taxon>
        <taxon>Acaulosporaceae</taxon>
        <taxon>Acaulospora</taxon>
    </lineage>
</organism>
<dbReference type="GO" id="GO:0016538">
    <property type="term" value="F:cyclin-dependent protein serine/threonine kinase regulator activity"/>
    <property type="evidence" value="ECO:0007669"/>
    <property type="project" value="TreeGrafter"/>
</dbReference>
<dbReference type="PANTHER" id="PTHR15615:SF10">
    <property type="entry name" value="PHO85 CYCLIN-2-RELATED"/>
    <property type="match status" value="1"/>
</dbReference>
<dbReference type="OrthoDB" id="10250320at2759"/>
<comment type="caution">
    <text evidence="2">The sequence shown here is derived from an EMBL/GenBank/DDBJ whole genome shotgun (WGS) entry which is preliminary data.</text>
</comment>
<evidence type="ECO:0000313" key="3">
    <source>
        <dbReference type="Proteomes" id="UP000789342"/>
    </source>
</evidence>
<dbReference type="InterPro" id="IPR006671">
    <property type="entry name" value="Cyclin_N"/>
</dbReference>
<dbReference type="GO" id="GO:0005634">
    <property type="term" value="C:nucleus"/>
    <property type="evidence" value="ECO:0007669"/>
    <property type="project" value="TreeGrafter"/>
</dbReference>
<name>A0A9N8VQG8_9GLOM</name>
<dbReference type="AlphaFoldDB" id="A0A9N8VQG8"/>
<gene>
    <name evidence="2" type="ORF">AMORRO_LOCUS1249</name>
</gene>
<evidence type="ECO:0000313" key="2">
    <source>
        <dbReference type="EMBL" id="CAG8457884.1"/>
    </source>
</evidence>
<accession>A0A9N8VQG8</accession>
<protein>
    <submittedName>
        <fullName evidence="2">10032_t:CDS:1</fullName>
    </submittedName>
</protein>
<keyword evidence="3" id="KW-1185">Reference proteome</keyword>
<dbReference type="EMBL" id="CAJVPV010000454">
    <property type="protein sequence ID" value="CAG8457884.1"/>
    <property type="molecule type" value="Genomic_DNA"/>
</dbReference>
<dbReference type="Proteomes" id="UP000789342">
    <property type="component" value="Unassembled WGS sequence"/>
</dbReference>
<dbReference type="SUPFAM" id="SSF47954">
    <property type="entry name" value="Cyclin-like"/>
    <property type="match status" value="1"/>
</dbReference>
<reference evidence="2" key="1">
    <citation type="submission" date="2021-06" db="EMBL/GenBank/DDBJ databases">
        <authorList>
            <person name="Kallberg Y."/>
            <person name="Tangrot J."/>
            <person name="Rosling A."/>
        </authorList>
    </citation>
    <scope>NUCLEOTIDE SEQUENCE</scope>
    <source>
        <strain evidence="2">CL551</strain>
    </source>
</reference>
<dbReference type="Gene3D" id="1.10.472.10">
    <property type="entry name" value="Cyclin-like"/>
    <property type="match status" value="1"/>
</dbReference>
<dbReference type="GO" id="GO:0000307">
    <property type="term" value="C:cyclin-dependent protein kinase holoenzyme complex"/>
    <property type="evidence" value="ECO:0007669"/>
    <property type="project" value="TreeGrafter"/>
</dbReference>
<dbReference type="PANTHER" id="PTHR15615">
    <property type="match status" value="1"/>
</dbReference>
<dbReference type="Pfam" id="PF00134">
    <property type="entry name" value="Cyclin_N"/>
    <property type="match status" value="1"/>
</dbReference>
<dbReference type="InterPro" id="IPR013922">
    <property type="entry name" value="Cyclin_PHO80-like"/>
</dbReference>
<dbReference type="CDD" id="cd20557">
    <property type="entry name" value="CYCLIN_ScPCL1-like"/>
    <property type="match status" value="1"/>
</dbReference>
<feature type="domain" description="Cyclin N-terminal" evidence="1">
    <location>
        <begin position="187"/>
        <end position="296"/>
    </location>
</feature>
<dbReference type="GO" id="GO:0019901">
    <property type="term" value="F:protein kinase binding"/>
    <property type="evidence" value="ECO:0007669"/>
    <property type="project" value="InterPro"/>
</dbReference>
<sequence length="321" mass="36993">MNMMRINRFDGKPTRAKSYAKWKNFSPGRLSESREIFGSLKVVVDQRLFSDSGSCLRNTHCIVMFVNAYETSITWNANCDVKICWKSTFYFQDDSRRLLYSVYPASEEGKKVFFWSLPSTICSDERSLHVIVAQYDPRNTPRSSCNHPIPLALLACQFRYKSPAYVVHEVIQRLTFTAGSCDSVLKCSQRPLKNASLPNLPHFIKDITEKSKVTDIIMVVGLIYVHRLKKTLPPEARGDFDTPYKIFLSSILVASKYLSDHSLQNKTIADITNGLYTIKDVNTMERSFLGLLKYDLWVDRDEVKKFLEEHRDLALDVDWDV</sequence>